<reference evidence="9" key="1">
    <citation type="journal article" date="2019" name="Sci. Rep.">
        <title>Draft genome of Tanacetum cinerariifolium, the natural source of mosquito coil.</title>
        <authorList>
            <person name="Yamashiro T."/>
            <person name="Shiraishi A."/>
            <person name="Satake H."/>
            <person name="Nakayama K."/>
        </authorList>
    </citation>
    <scope>NUCLEOTIDE SEQUENCE</scope>
</reference>
<keyword evidence="5" id="KW-0408">Iron</keyword>
<feature type="compositionally biased region" description="Low complexity" evidence="7">
    <location>
        <begin position="1479"/>
        <end position="1492"/>
    </location>
</feature>
<feature type="compositionally biased region" description="Basic and acidic residues" evidence="7">
    <location>
        <begin position="1940"/>
        <end position="1964"/>
    </location>
</feature>
<protein>
    <recommendedName>
        <fullName evidence="8">Metallo-beta-lactamase domain-containing protein</fullName>
    </recommendedName>
</protein>
<evidence type="ECO:0000256" key="7">
    <source>
        <dbReference type="SAM" id="MobiDB-lite"/>
    </source>
</evidence>
<dbReference type="PANTHER" id="PTHR30538">
    <property type="entry name" value="LYSINE 2,3-AMINOMUTASE-RELATED"/>
    <property type="match status" value="1"/>
</dbReference>
<feature type="region of interest" description="Disordered" evidence="7">
    <location>
        <begin position="2724"/>
        <end position="2774"/>
    </location>
</feature>
<dbReference type="InterPro" id="IPR036188">
    <property type="entry name" value="FAD/NAD-bd_sf"/>
</dbReference>
<gene>
    <name evidence="9" type="ORF">Tci_000195</name>
</gene>
<dbReference type="GO" id="GO:0046872">
    <property type="term" value="F:metal ion binding"/>
    <property type="evidence" value="ECO:0007669"/>
    <property type="project" value="UniProtKB-KW"/>
</dbReference>
<feature type="region of interest" description="Disordered" evidence="7">
    <location>
        <begin position="3401"/>
        <end position="3459"/>
    </location>
</feature>
<dbReference type="Pfam" id="PF00753">
    <property type="entry name" value="Lactamase_B"/>
    <property type="match status" value="1"/>
</dbReference>
<feature type="compositionally biased region" description="Basic residues" evidence="7">
    <location>
        <begin position="1245"/>
        <end position="1258"/>
    </location>
</feature>
<feature type="compositionally biased region" description="Low complexity" evidence="7">
    <location>
        <begin position="1552"/>
        <end position="1575"/>
    </location>
</feature>
<feature type="compositionally biased region" description="Gly residues" evidence="7">
    <location>
        <begin position="1788"/>
        <end position="1804"/>
    </location>
</feature>
<accession>A0A699GF02</accession>
<feature type="region of interest" description="Disordered" evidence="7">
    <location>
        <begin position="3269"/>
        <end position="3362"/>
    </location>
</feature>
<evidence type="ECO:0000256" key="6">
    <source>
        <dbReference type="ARBA" id="ARBA00023014"/>
    </source>
</evidence>
<feature type="region of interest" description="Disordered" evidence="7">
    <location>
        <begin position="2503"/>
        <end position="2555"/>
    </location>
</feature>
<dbReference type="InterPro" id="IPR001279">
    <property type="entry name" value="Metallo-B-lactamas"/>
</dbReference>
<keyword evidence="4" id="KW-0479">Metal-binding</keyword>
<dbReference type="InterPro" id="IPR003739">
    <property type="entry name" value="Lys_aminomutase/Glu_NH3_mut"/>
</dbReference>
<feature type="compositionally biased region" description="Basic residues" evidence="7">
    <location>
        <begin position="1926"/>
        <end position="1939"/>
    </location>
</feature>
<comment type="cofactor">
    <cofactor evidence="1">
        <name>pyridoxal 5'-phosphate</name>
        <dbReference type="ChEBI" id="CHEBI:597326"/>
    </cofactor>
</comment>
<feature type="compositionally biased region" description="Basic residues" evidence="7">
    <location>
        <begin position="1648"/>
        <end position="1659"/>
    </location>
</feature>
<dbReference type="PANTHER" id="PTHR30538:SF0">
    <property type="entry name" value="L-LYSINE 2,3-AMINOMUTASE AQ_1632-RELATED"/>
    <property type="match status" value="1"/>
</dbReference>
<dbReference type="Gene3D" id="3.20.20.70">
    <property type="entry name" value="Aldolase class I"/>
    <property type="match status" value="1"/>
</dbReference>
<evidence type="ECO:0000256" key="4">
    <source>
        <dbReference type="ARBA" id="ARBA00022723"/>
    </source>
</evidence>
<dbReference type="InterPro" id="IPR036909">
    <property type="entry name" value="Cyt_c-like_dom_sf"/>
</dbReference>
<dbReference type="SUPFAM" id="SSF46626">
    <property type="entry name" value="Cytochrome c"/>
    <property type="match status" value="1"/>
</dbReference>
<dbReference type="SMART" id="SM00849">
    <property type="entry name" value="Lactamase_B"/>
    <property type="match status" value="1"/>
</dbReference>
<keyword evidence="3" id="KW-0949">S-adenosyl-L-methionine</keyword>
<dbReference type="GO" id="GO:0051539">
    <property type="term" value="F:4 iron, 4 sulfur cluster binding"/>
    <property type="evidence" value="ECO:0007669"/>
    <property type="project" value="UniProtKB-KW"/>
</dbReference>
<sequence length="3573" mass="386898">MRFKPLTRNTIVQSPQWQLLSDEQREAVMVVSRVLPFRVNQYVLDELIDWDRAPDDPMYRLTFPQREMLRPDEYTALARLMRGGASVASLETLVREIRLRMNPHPAGQMTHNVPFLDGRPLPGLQHKYRETVLFFPKAGQSCHAYCTFCFRWPQFVGMDELRFDARDASDLVAYLRRHRAVTDVLITGGDPLVMNTRVLASYLEPLLGPELTHIDTIRIGTKAVAYWPQRFVSDPDADDLLRLFERVVASGKNLALMAHYSHPAELGTAQARQAARRIVSTGAVLRMQAPLIRHVNDQASAWVELWRTGVKLGAVPYYMFVERDTGPADYFALPLAQAYSVFQQAYQQVSGLARTVRGPIMSALSGKVMIDGVVTRGREQLFALQYLQAREADRVRRPFYARFDPAATWFDQLQPASVDDSGYFHAPQMGSGRVIVVDTGCTASTAQARQRSYLHTPGALLSEIGIAAENVTDVVITHMHYDHAGNLAAFPRARFHLQEQEMAFCTGSCMGQALLRHPYELADVCTMLRCVFEDRVVFHRGSATLAPGVWLHEVGGHTRGIQIVTVATERGQIVLASDAVHYWSNLRQRRPFPVLLDLQRVLEAYDTVEALADGPYHIIPGHDPQVLLVFSTLARQRDIALLHLPPIAEATPQEIDIAEPGECGQGAHPSFQPDHLLVNTVASQIGIFGADRVVGGVSSLSLTQWARLSGYRRCSRRFERCDDGVAISDHDHLPRSLLGEYLGWAYARVIDHLPATVQVNHHRQRVVDLEPSTGGGFGVHLANGACHRADYVVLATGHGRRRPDARDTVLQQFARDYHAHNPCLDYLPSAYPIEQFERLPEQATVAVQGMGLTAYDVISALTLGRGGQFIEDAGITRYQRSGKEPRLLIFSRQCLPFAARGLNQKGIAGRHQARFFTVDAVRALRQAACDRGGDAQLDFVVQLLPLIEKEMAYAWRLAATGQDGSRSKQMDHAGFAASAIERAAVSRLLRPLDGLQFSSLEHYAAFFCNELHADLRQAAAGNLVSPLKAAADVLRDTRDALREAVEFCGLTPASHRYFIDEFVASTNRITFGPPRQRNTELLALMDAGVLTLGGGPGNNLYTDTQRSQFVISNWWAGKETRQYADVLVIARLDAFSPLTDSAPLTQRLVQRGLVQPCRNGDFHPGGYAINRMMQLLDRSGQAQPRLWAIGFVVEGPHFYTHALPRPMMHSRFTQDAELCARRRPDSPVRAGPAGRLAAAVEARRRAGPRARPCRRRQYGGRSAEHLRSAGGAQCGQHRPDPARDEVDGRARRLAGRTDPARARRVAATQHGVCREQPGLAGRRLRAAAHLRQRLAAPVRGAGPGGARGPRAGRQRHGCPVAGAGSDRRRDHARPGAGRGKNGAAAFDGRVPVDRRFRHRLFEPVGAQVLPHQHPQDRQVLRARPGPQRRRRSDRQLHHRPGPPPEAARDCRRRGNRTAAQLPLRQRLRRTARLPDQPPAGAGAAGVDVAAIDGAGGGARARSPPSKPWAPPMPASGSRMPGWRWMWCNAAIASRARSCRLRRCCSARPHRPTPTSTRPCPAISAAAPRTTASAPPSSRPPPASLPCPRSYRSSPTALPGAPNDARPPGTTRRCPPRRAQGRRPGRGLHVAGAVARGAGAGRSAPPARRCGRRRPRRRAAVRPQRVYPHRRRRRHPPGDADGGNGAGDLYRLVHAAGRGAGRGPGPDRGRTRARQRGAVRHAPAGRPDHGRLHQHPQHVFRSAPGGRRGAHAAGARGCQPLARGARHLRRAARRDPPRSQRSQPEIRAGGSGGRQAGRSGTGAGQGAQRLPPDRQADGAPGCRRQGARRHAVRHRRQPAGHARGHRQGLSHVRRQAGARGRPRGPRPRARSAGRDLEPGRQRRADHAAVARRPGRQPGPWQGHRRPRGGTASHRQAGAGHVQDAHAGARHHGTAQRHRARDARPLRDLGRHASTDARGAKRRQTDRPAAGAGGAAHAVHRRRLRAAPGNRLRRPGGGVCQTGGVSAQGDLDPRGGHRPRHRAAHVPRRDFGHGRWQRLPAMVWRPHLQLHRAGPLASGRHARRRHGQGRHRIGRRPAVFGAQPESGVGAPRHAARTAGGLVARRGRAAQPVRGRKLFRRAGAPRGRRSRGLAQAPAAAPAAPAGSAGPRRPRDGLGTPAAAARGPRRGAGRPVRQQGVRHGRSGSLGAGRRALAARGRGRRCRHGRQSGLDRSADPGRVAVRDQRGPPGSAGRCGRTGHRDCRARAVQRDLCRHRRAVARIADQARVAGGGSTRMKRLTLASAAVVLAIAGLAGFGGYQFLNRSDPAPGTAPVLHGAPVGAAPMVRGAYLARAADCVACHTAPGGKPFAGGLAFQLPFGTLYSSNITADRATGIGNWTDDDFVRALHDGPDAGGAGHAAAGPGVSVQPALGHGFLERRVLQQCAVRTGAGQVGPVEPGRLPGHRFGPLRGVPHAAQHRLRARARQRAGRRPDRGLACAQHHVRPAVRHRQVDRRSAVPVLALRPRQRSRFGRRADGGGGGKQFAVPASGRHGSADRLPAQRAAAQGRPAGDHRSCAGQHAGIDRVCTGAEHAGRRAAGAEIVRGQLRQLPPVERAGRANALCGAGGRAVGQRCVRPERTADDPAWRENADRRRRGVDAVVRRGLHGRGNRTTQQLRAVPVRRQAGQGDRRDGGQAAQELTSLGGGGQHGAQLGDIDRLDQVVVEPGRQRQGAVAFLAIAGTPAAGSWPRGQAPAPSRIRQPPRAPCGIGCGQARQVDGKRAAQSEPGAVARHGPAVQVHQALDQRQPQAQAAQRAVGTAFGLRKQVERVAHRIGRHAHAVIDHLDADVRGAHRGAQLQRAALLGKLGGIAQQVGQDLHQPFLVAGHQRRLGRQVHLQVLAARAHLRADLFHRVRHHLREVERNAVEIDQAFAVHHAQLQQLRGRLDGGERIAQFVRQHGQEVVLAAARFLQLFLGRLALRDVAGRADPFDDPAVGVEQRHGPRIGPAMAAIGAQHPVLEFEYRPGADGRVDGRARQAQVGRVDVVCDAVLGQAVGGFQETATVEFVHMLPVGRHAVDDVGRRVDQRPEPDLTLPQGRLRPHLFRDVGGAVGDADDVASGVADGRADGAPEPLLVPHVAVGRFHADRIALRRQAVALAGGQRARQRIAQLLLAAVVGVVRIAGKRMKQAHADQVLAAPPARLEKGIVHRQDDGFGRRRQQIAARRRDAQTYRLLRFSREDRRRIFTSFSSEERPIGPVYQYRPAGRDHRSEDCGCRRGRFPAYRIVAPGCGRRARRRGGRARRPGAGRRGTDRLPGLARFRRRPRRPACRPAQRSGAHAGPGRAGGRPHAPGARIHRSPLRRGPHRGRPGVAGAAGRRARTAGGLRGDGMEHHQLHHTGCLAQRATGRPAQPGPGDRCLSHICTRPRGGRPRRHPARQDLPGAAVRPGATGGAWRPGGNGAPSPAVARTRAFSARSPDAAPAGHRLCRAAGAGSVQRCPEGARPRDGGTGGNGGVKHVHGAASLTGIGLILRRTNWRGPIKLQSVFAREAVIAGPAPRDGASATRGTPAPAGPGRYRVCAEAAGAERVAASGRRP</sequence>
<evidence type="ECO:0000259" key="8">
    <source>
        <dbReference type="SMART" id="SM00849"/>
    </source>
</evidence>
<feature type="compositionally biased region" description="Low complexity" evidence="7">
    <location>
        <begin position="2129"/>
        <end position="2147"/>
    </location>
</feature>
<proteinExistence type="predicted"/>
<dbReference type="GO" id="GO:0009055">
    <property type="term" value="F:electron transfer activity"/>
    <property type="evidence" value="ECO:0007669"/>
    <property type="project" value="InterPro"/>
</dbReference>
<feature type="region of interest" description="Disordered" evidence="7">
    <location>
        <begin position="1546"/>
        <end position="2021"/>
    </location>
</feature>
<dbReference type="CDD" id="cd01335">
    <property type="entry name" value="Radical_SAM"/>
    <property type="match status" value="1"/>
</dbReference>
<dbReference type="Gene3D" id="3.50.50.60">
    <property type="entry name" value="FAD/NAD(P)-binding domain"/>
    <property type="match status" value="1"/>
</dbReference>
<comment type="caution">
    <text evidence="9">The sequence shown here is derived from an EMBL/GenBank/DDBJ whole genome shotgun (WGS) entry which is preliminary data.</text>
</comment>
<organism evidence="9">
    <name type="scientific">Tanacetum cinerariifolium</name>
    <name type="common">Dalmatian daisy</name>
    <name type="synonym">Chrysanthemum cinerariifolium</name>
    <dbReference type="NCBI Taxonomy" id="118510"/>
    <lineage>
        <taxon>Eukaryota</taxon>
        <taxon>Viridiplantae</taxon>
        <taxon>Streptophyta</taxon>
        <taxon>Embryophyta</taxon>
        <taxon>Tracheophyta</taxon>
        <taxon>Spermatophyta</taxon>
        <taxon>Magnoliopsida</taxon>
        <taxon>eudicotyledons</taxon>
        <taxon>Gunneridae</taxon>
        <taxon>Pentapetalae</taxon>
        <taxon>asterids</taxon>
        <taxon>campanulids</taxon>
        <taxon>Asterales</taxon>
        <taxon>Asteraceae</taxon>
        <taxon>Asteroideae</taxon>
        <taxon>Anthemideae</taxon>
        <taxon>Anthemidinae</taxon>
        <taxon>Tanacetum</taxon>
    </lineage>
</organism>
<evidence type="ECO:0000256" key="2">
    <source>
        <dbReference type="ARBA" id="ARBA00022485"/>
    </source>
</evidence>
<feature type="compositionally biased region" description="Basic residues" evidence="7">
    <location>
        <begin position="2196"/>
        <end position="2205"/>
    </location>
</feature>
<feature type="region of interest" description="Disordered" evidence="7">
    <location>
        <begin position="1337"/>
        <end position="1390"/>
    </location>
</feature>
<feature type="region of interest" description="Disordered" evidence="7">
    <location>
        <begin position="1241"/>
        <end position="1309"/>
    </location>
</feature>
<feature type="region of interest" description="Disordered" evidence="7">
    <location>
        <begin position="2659"/>
        <end position="2687"/>
    </location>
</feature>
<feature type="compositionally biased region" description="Low complexity" evidence="7">
    <location>
        <begin position="2182"/>
        <end position="2195"/>
    </location>
</feature>
<feature type="compositionally biased region" description="Low complexity" evidence="7">
    <location>
        <begin position="3307"/>
        <end position="3331"/>
    </location>
</feature>
<feature type="compositionally biased region" description="Low complexity" evidence="7">
    <location>
        <begin position="1626"/>
        <end position="1647"/>
    </location>
</feature>
<keyword evidence="2" id="KW-0004">4Fe-4S</keyword>
<feature type="compositionally biased region" description="Basic residues" evidence="7">
    <location>
        <begin position="1824"/>
        <end position="1870"/>
    </location>
</feature>
<feature type="region of interest" description="Disordered" evidence="7">
    <location>
        <begin position="1403"/>
        <end position="1516"/>
    </location>
</feature>
<feature type="compositionally biased region" description="Basic residues" evidence="7">
    <location>
        <begin position="3297"/>
        <end position="3306"/>
    </location>
</feature>
<feature type="compositionally biased region" description="Basic and acidic residues" evidence="7">
    <location>
        <begin position="2211"/>
        <end position="2224"/>
    </location>
</feature>
<evidence type="ECO:0000256" key="5">
    <source>
        <dbReference type="ARBA" id="ARBA00023004"/>
    </source>
</evidence>
<evidence type="ECO:0000256" key="1">
    <source>
        <dbReference type="ARBA" id="ARBA00001933"/>
    </source>
</evidence>
<feature type="compositionally biased region" description="Basic residues" evidence="7">
    <location>
        <begin position="3270"/>
        <end position="3284"/>
    </location>
</feature>
<dbReference type="Gene3D" id="3.60.15.10">
    <property type="entry name" value="Ribonuclease Z/Hydroxyacylglutathione hydrolase-like"/>
    <property type="match status" value="1"/>
</dbReference>
<dbReference type="InterPro" id="IPR036866">
    <property type="entry name" value="RibonucZ/Hydroxyglut_hydro"/>
</dbReference>
<dbReference type="CDD" id="cd07729">
    <property type="entry name" value="AHL_lactonase_MBL-fold"/>
    <property type="match status" value="1"/>
</dbReference>
<dbReference type="InterPro" id="IPR007197">
    <property type="entry name" value="rSAM"/>
</dbReference>
<feature type="compositionally biased region" description="Basic and acidic residues" evidence="7">
    <location>
        <begin position="1277"/>
        <end position="1290"/>
    </location>
</feature>
<dbReference type="SUPFAM" id="SSF56281">
    <property type="entry name" value="Metallo-hydrolase/oxidoreductase"/>
    <property type="match status" value="1"/>
</dbReference>
<feature type="region of interest" description="Disordered" evidence="7">
    <location>
        <begin position="2053"/>
        <end position="2237"/>
    </location>
</feature>
<dbReference type="InterPro" id="IPR038732">
    <property type="entry name" value="HpyO/CreE_NAD-binding"/>
</dbReference>
<dbReference type="SFLD" id="SFLDS00029">
    <property type="entry name" value="Radical_SAM"/>
    <property type="match status" value="1"/>
</dbReference>
<feature type="compositionally biased region" description="Basic and acidic residues" evidence="7">
    <location>
        <begin position="1871"/>
        <end position="1887"/>
    </location>
</feature>
<feature type="compositionally biased region" description="Basic residues" evidence="7">
    <location>
        <begin position="3332"/>
        <end position="3346"/>
    </location>
</feature>
<feature type="compositionally biased region" description="Basic residues" evidence="7">
    <location>
        <begin position="1613"/>
        <end position="1625"/>
    </location>
</feature>
<dbReference type="SUPFAM" id="SSF51905">
    <property type="entry name" value="FAD/NAD(P)-binding domain"/>
    <property type="match status" value="1"/>
</dbReference>
<dbReference type="InterPro" id="IPR013785">
    <property type="entry name" value="Aldolase_TIM"/>
</dbReference>
<keyword evidence="6" id="KW-0411">Iron-sulfur</keyword>
<feature type="compositionally biased region" description="Gly residues" evidence="7">
    <location>
        <begin position="3427"/>
        <end position="3438"/>
    </location>
</feature>
<feature type="compositionally biased region" description="Basic residues" evidence="7">
    <location>
        <begin position="2058"/>
        <end position="2073"/>
    </location>
</feature>
<dbReference type="Pfam" id="PF13454">
    <property type="entry name" value="NAD_binding_9"/>
    <property type="match status" value="1"/>
</dbReference>
<dbReference type="GO" id="GO:0003824">
    <property type="term" value="F:catalytic activity"/>
    <property type="evidence" value="ECO:0007669"/>
    <property type="project" value="InterPro"/>
</dbReference>
<feature type="compositionally biased region" description="Low complexity" evidence="7">
    <location>
        <begin position="1740"/>
        <end position="1762"/>
    </location>
</feature>
<evidence type="ECO:0000313" key="9">
    <source>
        <dbReference type="EMBL" id="GEU28217.1"/>
    </source>
</evidence>
<feature type="compositionally biased region" description="Low complexity" evidence="7">
    <location>
        <begin position="2538"/>
        <end position="2547"/>
    </location>
</feature>
<name>A0A699GF02_TANCI</name>
<dbReference type="GO" id="GO:0020037">
    <property type="term" value="F:heme binding"/>
    <property type="evidence" value="ECO:0007669"/>
    <property type="project" value="InterPro"/>
</dbReference>
<feature type="compositionally biased region" description="Pro residues" evidence="7">
    <location>
        <begin position="1504"/>
        <end position="1513"/>
    </location>
</feature>
<dbReference type="SFLD" id="SFLDG01070">
    <property type="entry name" value="PLP-dependent"/>
    <property type="match status" value="1"/>
</dbReference>
<evidence type="ECO:0000256" key="3">
    <source>
        <dbReference type="ARBA" id="ARBA00022691"/>
    </source>
</evidence>
<dbReference type="EMBL" id="BKCJ010000002">
    <property type="protein sequence ID" value="GEU28217.1"/>
    <property type="molecule type" value="Genomic_DNA"/>
</dbReference>
<feature type="domain" description="Metallo-beta-lactamase" evidence="8">
    <location>
        <begin position="418"/>
        <end position="622"/>
    </location>
</feature>
<feature type="compositionally biased region" description="Basic residues" evidence="7">
    <location>
        <begin position="1426"/>
        <end position="1440"/>
    </location>
</feature>